<dbReference type="STRING" id="1407055.NITUZ_30502"/>
<name>V6ATP5_9ARCH</name>
<dbReference type="InterPro" id="IPR029069">
    <property type="entry name" value="HotDog_dom_sf"/>
</dbReference>
<organism evidence="1 2">
    <name type="scientific">Candidatus Nitrosotenuis uzonensis</name>
    <dbReference type="NCBI Taxonomy" id="1407055"/>
    <lineage>
        <taxon>Archaea</taxon>
        <taxon>Nitrososphaerota</taxon>
        <taxon>Candidatus Nitrosotenuis</taxon>
    </lineage>
</organism>
<dbReference type="RefSeq" id="WP_048195904.1">
    <property type="nucleotide sequence ID" value="NZ_CBTY010000008.1"/>
</dbReference>
<evidence type="ECO:0000313" key="2">
    <source>
        <dbReference type="Proteomes" id="UP000018159"/>
    </source>
</evidence>
<accession>V6ATP5</accession>
<dbReference type="SUPFAM" id="SSF54637">
    <property type="entry name" value="Thioesterase/thiol ester dehydrase-isomerase"/>
    <property type="match status" value="1"/>
</dbReference>
<evidence type="ECO:0000313" key="1">
    <source>
        <dbReference type="EMBL" id="CDI05808.1"/>
    </source>
</evidence>
<dbReference type="EMBL" id="CBTY010000008">
    <property type="protein sequence ID" value="CDI05808.1"/>
    <property type="molecule type" value="Genomic_DNA"/>
</dbReference>
<proteinExistence type="predicted"/>
<keyword evidence="2" id="KW-1185">Reference proteome</keyword>
<dbReference type="Gene3D" id="3.10.129.10">
    <property type="entry name" value="Hotdog Thioesterase"/>
    <property type="match status" value="1"/>
</dbReference>
<dbReference type="Proteomes" id="UP000018159">
    <property type="component" value="Unassembled WGS sequence"/>
</dbReference>
<dbReference type="AlphaFoldDB" id="V6ATP5"/>
<comment type="caution">
    <text evidence="1">The sequence shown here is derived from an EMBL/GenBank/DDBJ whole genome shotgun (WGS) entry which is preliminary data.</text>
</comment>
<sequence>MKKFSELKVGEEFFSTCTFSKKELESYLAFSRIKNTIFDDDEYNSIISGRAIIARMEGEFTRLSQIYGNMILLYGMDGDTNWENRNTRFLKPLHIDEILKIKFTISDKKEIDDEFGMIAVDFEGKKENGDLVVISKKNLYRIKKEPPR</sequence>
<gene>
    <name evidence="1" type="ORF">NITUZ_30502</name>
</gene>
<reference evidence="1 2" key="1">
    <citation type="journal article" date="2013" name="PLoS ONE">
        <title>Enrichment and Genome Sequence of the Group I.1a Ammonia-Oxidizing Archaeon ?Ca. Nitrosotenuis uzonensis? Representing a Clade Globally.</title>
        <authorList>
            <person name="Lebedeva E.V."/>
            <person name="Hatzenpichler R."/>
            <person name="Pelletier E."/>
            <person name="Schuster N."/>
            <person name="Hauzmayer S."/>
            <person name="Bulaev A."/>
            <person name="Grigor'eva N.V."/>
            <person name="Galushko A."/>
            <person name="Schmid M."/>
            <person name="Palatinszky M."/>
            <person name="Le Paslier D."/>
            <person name="Daims H."/>
            <person name="Wagner M."/>
        </authorList>
    </citation>
    <scope>NUCLEOTIDE SEQUENCE [LARGE SCALE GENOMIC DNA]</scope>
    <source>
        <strain evidence="1 2">N4</strain>
    </source>
</reference>
<dbReference type="OrthoDB" id="4149at2157"/>
<protein>
    <submittedName>
        <fullName evidence="1">Uncharacterized protein</fullName>
    </submittedName>
</protein>